<keyword evidence="1" id="KW-0808">Transferase</keyword>
<evidence type="ECO:0000313" key="1">
    <source>
        <dbReference type="EMBL" id="RFU67689.1"/>
    </source>
</evidence>
<dbReference type="EMBL" id="QVTE01000040">
    <property type="protein sequence ID" value="RFU67689.1"/>
    <property type="molecule type" value="Genomic_DNA"/>
</dbReference>
<dbReference type="OrthoDB" id="2436979at2"/>
<gene>
    <name evidence="1" type="ORF">D0469_14190</name>
</gene>
<dbReference type="RefSeq" id="WP_117327396.1">
    <property type="nucleotide sequence ID" value="NZ_QVTE01000040.1"/>
</dbReference>
<dbReference type="AlphaFoldDB" id="A0A372LLF1"/>
<accession>A0A372LLF1</accession>
<dbReference type="GO" id="GO:0008483">
    <property type="term" value="F:transaminase activity"/>
    <property type="evidence" value="ECO:0007669"/>
    <property type="project" value="UniProtKB-KW"/>
</dbReference>
<name>A0A372LLF1_9BACI</name>
<evidence type="ECO:0000313" key="2">
    <source>
        <dbReference type="Proteomes" id="UP000264541"/>
    </source>
</evidence>
<dbReference type="Proteomes" id="UP000264541">
    <property type="component" value="Unassembled WGS sequence"/>
</dbReference>
<comment type="caution">
    <text evidence="1">The sequence shown here is derived from an EMBL/GenBank/DDBJ whole genome shotgun (WGS) entry which is preliminary data.</text>
</comment>
<sequence length="192" mass="22649">MLKKRIEELTAIPQNLSLFKEERDYAVKHNLIAAEDVTEVNPAERFQDAYIEKCDKESENIISEESSNFLNQPITYLKEQQNVFIYLESKWFDIIGVDAVSLEMDDVFRTYDALLGLKLQKKYEKSIREYFQQHFQRKEARFSLMFSAEDGLWNLNFTLNYVDGYHDEMSIGDAYQLIYSFLFKLAESVEAV</sequence>
<reference evidence="1 2" key="1">
    <citation type="submission" date="2018-08" db="EMBL/GenBank/DDBJ databases">
        <title>Bacillus chawlae sp. nov., Bacillus glennii sp. nov., and Bacillus saganii sp. nov. Isolated from the Vehicle Assembly Building at Kennedy Space Center where the Viking Spacecraft were Assembled.</title>
        <authorList>
            <person name="Seuylemezian A."/>
            <person name="Vaishampayan P."/>
        </authorList>
    </citation>
    <scope>NUCLEOTIDE SEQUENCE [LARGE SCALE GENOMIC DNA]</scope>
    <source>
        <strain evidence="1 2">V47-23a</strain>
    </source>
</reference>
<protein>
    <submittedName>
        <fullName evidence="1">Branched-chain amino acid aminotransferase</fullName>
    </submittedName>
</protein>
<keyword evidence="2" id="KW-1185">Reference proteome</keyword>
<proteinExistence type="predicted"/>
<organism evidence="1 2">
    <name type="scientific">Peribacillus saganii</name>
    <dbReference type="NCBI Taxonomy" id="2303992"/>
    <lineage>
        <taxon>Bacteria</taxon>
        <taxon>Bacillati</taxon>
        <taxon>Bacillota</taxon>
        <taxon>Bacilli</taxon>
        <taxon>Bacillales</taxon>
        <taxon>Bacillaceae</taxon>
        <taxon>Peribacillus</taxon>
    </lineage>
</organism>
<keyword evidence="1" id="KW-0032">Aminotransferase</keyword>